<dbReference type="EMBL" id="KC977571">
    <property type="protein sequence ID" value="AGO84090.1"/>
    <property type="molecule type" value="Genomic_DNA"/>
</dbReference>
<evidence type="ECO:0000313" key="1">
    <source>
        <dbReference type="EMBL" id="AGO84090.1"/>
    </source>
</evidence>
<evidence type="ECO:0000313" key="2">
    <source>
        <dbReference type="Proteomes" id="UP000204584"/>
    </source>
</evidence>
<dbReference type="GeneID" id="16605877"/>
<dbReference type="Proteomes" id="UP000204584">
    <property type="component" value="Segment"/>
</dbReference>
<accession>S4W1S3</accession>
<organism evidence="1 2">
    <name type="scientific">Pandoravirus salinus</name>
    <dbReference type="NCBI Taxonomy" id="1349410"/>
    <lineage>
        <taxon>Viruses</taxon>
        <taxon>Pandoravirus</taxon>
    </lineage>
</organism>
<keyword evidence="2" id="KW-1185">Reference proteome</keyword>
<name>S4W1S3_9VIRU</name>
<reference evidence="1 2" key="1">
    <citation type="journal article" date="2013" name="Science">
        <title>Pandoraviruses: amoeba viruses with genomes up to 2.5 Mb reaching that of parasitic eukaryotes.</title>
        <authorList>
            <person name="Philippe N."/>
            <person name="Legendre M."/>
            <person name="Doutre G."/>
            <person name="Coute Y."/>
            <person name="Poirot O."/>
            <person name="Lescot M."/>
            <person name="Arslan D."/>
            <person name="Seltzer V."/>
            <person name="Bertaux L."/>
            <person name="Bruley C."/>
            <person name="Garin J."/>
            <person name="Claverie J.M."/>
            <person name="Abergel C."/>
        </authorList>
    </citation>
    <scope>NUCLEOTIDE SEQUENCE [LARGE SCALE GENOMIC DNA]</scope>
</reference>
<protein>
    <submittedName>
        <fullName evidence="1">Uncharacterized protein</fullName>
    </submittedName>
</protein>
<dbReference type="KEGG" id="vg:16605877"/>
<gene>
    <name evidence="1" type="ORF">psal_cds_396</name>
</gene>
<sequence>MATQHVEIVNALATEVTVHLTAYGGGFGNTVLMPGGRMAVDAGPGHHVSPVRCVGLHGAFQGSPYATCIDQNAVLSLTVHADGIQRS</sequence>
<proteinExistence type="predicted"/>
<dbReference type="RefSeq" id="YP_008437158.1">
    <property type="nucleotide sequence ID" value="NC_022098.1"/>
</dbReference>